<proteinExistence type="predicted"/>
<keyword evidence="2" id="KW-1185">Reference proteome</keyword>
<dbReference type="AlphaFoldDB" id="A0A8H4SYI7"/>
<dbReference type="Proteomes" id="UP000604273">
    <property type="component" value="Unassembled WGS sequence"/>
</dbReference>
<protein>
    <submittedName>
        <fullName evidence="1">Uncharacterized protein</fullName>
    </submittedName>
</protein>
<evidence type="ECO:0000313" key="2">
    <source>
        <dbReference type="Proteomes" id="UP000604273"/>
    </source>
</evidence>
<gene>
    <name evidence="1" type="ORF">FGADI_9930</name>
</gene>
<dbReference type="EMBL" id="JABFAI010000272">
    <property type="protein sequence ID" value="KAF4948039.1"/>
    <property type="molecule type" value="Genomic_DNA"/>
</dbReference>
<reference evidence="1" key="2">
    <citation type="submission" date="2020-05" db="EMBL/GenBank/DDBJ databases">
        <authorList>
            <person name="Kim H.-S."/>
            <person name="Proctor R.H."/>
            <person name="Brown D.W."/>
        </authorList>
    </citation>
    <scope>NUCLEOTIDE SEQUENCE</scope>
    <source>
        <strain evidence="1">NRRL 45417</strain>
    </source>
</reference>
<accession>A0A8H4SYI7</accession>
<organism evidence="1 2">
    <name type="scientific">Fusarium gaditjirri</name>
    <dbReference type="NCBI Taxonomy" id="282569"/>
    <lineage>
        <taxon>Eukaryota</taxon>
        <taxon>Fungi</taxon>
        <taxon>Dikarya</taxon>
        <taxon>Ascomycota</taxon>
        <taxon>Pezizomycotina</taxon>
        <taxon>Sordariomycetes</taxon>
        <taxon>Hypocreomycetidae</taxon>
        <taxon>Hypocreales</taxon>
        <taxon>Nectriaceae</taxon>
        <taxon>Fusarium</taxon>
        <taxon>Fusarium nisikadoi species complex</taxon>
    </lineage>
</organism>
<reference evidence="1" key="1">
    <citation type="journal article" date="2020" name="BMC Genomics">
        <title>Correction to: Identification and distribution of gene clusters required for synthesis of sphingolipid metabolism inhibitors in diverse species of the filamentous fungus Fusarium.</title>
        <authorList>
            <person name="Kim H.S."/>
            <person name="Lohmar J.M."/>
            <person name="Busman M."/>
            <person name="Brown D.W."/>
            <person name="Naumann T.A."/>
            <person name="Divon H.H."/>
            <person name="Lysoe E."/>
            <person name="Uhlig S."/>
            <person name="Proctor R.H."/>
        </authorList>
    </citation>
    <scope>NUCLEOTIDE SEQUENCE</scope>
    <source>
        <strain evidence="1">NRRL 45417</strain>
    </source>
</reference>
<sequence>MVTPEVTPFCDAGYETYSATAHAAITTQGSPLKFLSPVSDYKGSDWEFVIADDNIKKAIKSWKVGNDDDDSIKSGGGGKDLEIKWKVPDDSSGTYVELLFKTSNITVKRFYFTAKGGVVACMSNCRDDATTTTDADGMVCTHYPCHSPNCEQGLAPEPQAACELVEDGLAVPLFYTVTIIANGYSWIDDDGEKLKSE</sequence>
<dbReference type="OrthoDB" id="5105035at2759"/>
<name>A0A8H4SYI7_9HYPO</name>
<comment type="caution">
    <text evidence="1">The sequence shown here is derived from an EMBL/GenBank/DDBJ whole genome shotgun (WGS) entry which is preliminary data.</text>
</comment>
<evidence type="ECO:0000313" key="1">
    <source>
        <dbReference type="EMBL" id="KAF4948039.1"/>
    </source>
</evidence>